<gene>
    <name evidence="1" type="ORF">NP493_246g02061</name>
</gene>
<comment type="caution">
    <text evidence="1">The sequence shown here is derived from an EMBL/GenBank/DDBJ whole genome shotgun (WGS) entry which is preliminary data.</text>
</comment>
<evidence type="ECO:0000313" key="1">
    <source>
        <dbReference type="EMBL" id="KAK2185097.1"/>
    </source>
</evidence>
<dbReference type="AlphaFoldDB" id="A0AAD9NZ29"/>
<sequence>MKLCPDIRAFPDTIHRFTKPVPRLPERPRPSTDICKPAPIAFLTPVRSLMLTIGR</sequence>
<organism evidence="1 2">
    <name type="scientific">Ridgeia piscesae</name>
    <name type="common">Tubeworm</name>
    <dbReference type="NCBI Taxonomy" id="27915"/>
    <lineage>
        <taxon>Eukaryota</taxon>
        <taxon>Metazoa</taxon>
        <taxon>Spiralia</taxon>
        <taxon>Lophotrochozoa</taxon>
        <taxon>Annelida</taxon>
        <taxon>Polychaeta</taxon>
        <taxon>Sedentaria</taxon>
        <taxon>Canalipalpata</taxon>
        <taxon>Sabellida</taxon>
        <taxon>Siboglinidae</taxon>
        <taxon>Ridgeia</taxon>
    </lineage>
</organism>
<dbReference type="Proteomes" id="UP001209878">
    <property type="component" value="Unassembled WGS sequence"/>
</dbReference>
<keyword evidence="2" id="KW-1185">Reference proteome</keyword>
<proteinExistence type="predicted"/>
<name>A0AAD9NZ29_RIDPI</name>
<reference evidence="1" key="1">
    <citation type="journal article" date="2023" name="Mol. Biol. Evol.">
        <title>Third-Generation Sequencing Reveals the Adaptive Role of the Epigenome in Three Deep-Sea Polychaetes.</title>
        <authorList>
            <person name="Perez M."/>
            <person name="Aroh O."/>
            <person name="Sun Y."/>
            <person name="Lan Y."/>
            <person name="Juniper S.K."/>
            <person name="Young C.R."/>
            <person name="Angers B."/>
            <person name="Qian P.Y."/>
        </authorList>
    </citation>
    <scope>NUCLEOTIDE SEQUENCE</scope>
    <source>
        <strain evidence="1">R07B-5</strain>
    </source>
</reference>
<accession>A0AAD9NZ29</accession>
<protein>
    <submittedName>
        <fullName evidence="1">Uncharacterized protein</fullName>
    </submittedName>
</protein>
<dbReference type="EMBL" id="JAODUO010000245">
    <property type="protein sequence ID" value="KAK2185097.1"/>
    <property type="molecule type" value="Genomic_DNA"/>
</dbReference>
<evidence type="ECO:0000313" key="2">
    <source>
        <dbReference type="Proteomes" id="UP001209878"/>
    </source>
</evidence>